<dbReference type="RefSeq" id="WP_345465842.1">
    <property type="nucleotide sequence ID" value="NZ_BAABLK010000005.1"/>
</dbReference>
<evidence type="ECO:0000256" key="2">
    <source>
        <dbReference type="ARBA" id="ARBA00022448"/>
    </source>
</evidence>
<comment type="similarity">
    <text evidence="1">Belongs to the ABC transporter superfamily.</text>
</comment>
<dbReference type="InterPro" id="IPR027417">
    <property type="entry name" value="P-loop_NTPase"/>
</dbReference>
<evidence type="ECO:0000313" key="7">
    <source>
        <dbReference type="Proteomes" id="UP001501257"/>
    </source>
</evidence>
<reference evidence="7" key="1">
    <citation type="journal article" date="2019" name="Int. J. Syst. Evol. Microbiol.">
        <title>The Global Catalogue of Microorganisms (GCM) 10K type strain sequencing project: providing services to taxonomists for standard genome sequencing and annotation.</title>
        <authorList>
            <consortium name="The Broad Institute Genomics Platform"/>
            <consortium name="The Broad Institute Genome Sequencing Center for Infectious Disease"/>
            <person name="Wu L."/>
            <person name="Ma J."/>
        </authorList>
    </citation>
    <scope>NUCLEOTIDE SEQUENCE [LARGE SCALE GENOMIC DNA]</scope>
    <source>
        <strain evidence="7">JCM 18952</strain>
    </source>
</reference>
<evidence type="ECO:0000313" key="6">
    <source>
        <dbReference type="EMBL" id="GAA5225644.1"/>
    </source>
</evidence>
<dbReference type="InterPro" id="IPR003439">
    <property type="entry name" value="ABC_transporter-like_ATP-bd"/>
</dbReference>
<dbReference type="PROSITE" id="PS50893">
    <property type="entry name" value="ABC_TRANSPORTER_2"/>
    <property type="match status" value="1"/>
</dbReference>
<organism evidence="6 7">
    <name type="scientific">Paeniglutamicibacter antarcticus</name>
    <dbReference type="NCBI Taxonomy" id="494023"/>
    <lineage>
        <taxon>Bacteria</taxon>
        <taxon>Bacillati</taxon>
        <taxon>Actinomycetota</taxon>
        <taxon>Actinomycetes</taxon>
        <taxon>Micrococcales</taxon>
        <taxon>Micrococcaceae</taxon>
        <taxon>Paeniglutamicibacter</taxon>
    </lineage>
</organism>
<gene>
    <name evidence="6" type="ORF">GCM10025778_01740</name>
</gene>
<dbReference type="SMART" id="SM00382">
    <property type="entry name" value="AAA"/>
    <property type="match status" value="1"/>
</dbReference>
<dbReference type="Proteomes" id="UP001501257">
    <property type="component" value="Unassembled WGS sequence"/>
</dbReference>
<feature type="domain" description="ABC transporter" evidence="5">
    <location>
        <begin position="1"/>
        <end position="228"/>
    </location>
</feature>
<dbReference type="InterPro" id="IPR003593">
    <property type="entry name" value="AAA+_ATPase"/>
</dbReference>
<dbReference type="Gene3D" id="3.40.50.300">
    <property type="entry name" value="P-loop containing nucleotide triphosphate hydrolases"/>
    <property type="match status" value="1"/>
</dbReference>
<evidence type="ECO:0000256" key="3">
    <source>
        <dbReference type="ARBA" id="ARBA00022741"/>
    </source>
</evidence>
<keyword evidence="4 6" id="KW-0067">ATP-binding</keyword>
<dbReference type="GO" id="GO:0005524">
    <property type="term" value="F:ATP binding"/>
    <property type="evidence" value="ECO:0007669"/>
    <property type="project" value="UniProtKB-KW"/>
</dbReference>
<proteinExistence type="inferred from homology"/>
<evidence type="ECO:0000256" key="4">
    <source>
        <dbReference type="ARBA" id="ARBA00022840"/>
    </source>
</evidence>
<evidence type="ECO:0000259" key="5">
    <source>
        <dbReference type="PROSITE" id="PS50893"/>
    </source>
</evidence>
<accession>A0ABP9TF69</accession>
<comment type="caution">
    <text evidence="6">The sequence shown here is derived from an EMBL/GenBank/DDBJ whole genome shotgun (WGS) entry which is preliminary data.</text>
</comment>
<keyword evidence="3" id="KW-0547">Nucleotide-binding</keyword>
<keyword evidence="2" id="KW-0813">Transport</keyword>
<dbReference type="InterPro" id="IPR050319">
    <property type="entry name" value="ABC_transp_ATP-bind"/>
</dbReference>
<dbReference type="EMBL" id="BAABLK010000005">
    <property type="protein sequence ID" value="GAA5225644.1"/>
    <property type="molecule type" value="Genomic_DNA"/>
</dbReference>
<name>A0ABP9TF69_9MICC</name>
<dbReference type="PANTHER" id="PTHR43776:SF7">
    <property type="entry name" value="D,D-DIPEPTIDE TRANSPORT ATP-BINDING PROTEIN DDPF-RELATED"/>
    <property type="match status" value="1"/>
</dbReference>
<keyword evidence="7" id="KW-1185">Reference proteome</keyword>
<evidence type="ECO:0000256" key="1">
    <source>
        <dbReference type="ARBA" id="ARBA00005417"/>
    </source>
</evidence>
<dbReference type="Pfam" id="PF00005">
    <property type="entry name" value="ABC_tran"/>
    <property type="match status" value="1"/>
</dbReference>
<protein>
    <submittedName>
        <fullName evidence="6">ABC transporter ATP-binding protein</fullName>
    </submittedName>
</protein>
<dbReference type="PANTHER" id="PTHR43776">
    <property type="entry name" value="TRANSPORT ATP-BINDING PROTEIN"/>
    <property type="match status" value="1"/>
</dbReference>
<sequence>MINALIDVDFSVLAGEPVGIVGESGSGKSALLRILAGLDQPSTGDAVVAGSPIAGAKAADLVSLRRDLQIVFQDPMGSLDPRMKIADIGDDIVAELMPVPSPGMGARERAAAVEAMLSLVGMEADSAGRYPHQFSGGQRQRVSIPWALVNRPSILLADEPLSALDVSVRARVLNLLAEKVREYSLTLLMVSRDFSVVRHPCDRVIVVRDERIVESGDTKQVYNHPAHP</sequence>
<dbReference type="CDD" id="cd03257">
    <property type="entry name" value="ABC_NikE_OppD_transporters"/>
    <property type="match status" value="1"/>
</dbReference>
<dbReference type="SUPFAM" id="SSF52540">
    <property type="entry name" value="P-loop containing nucleoside triphosphate hydrolases"/>
    <property type="match status" value="1"/>
</dbReference>